<organism evidence="1 2">
    <name type="scientific">Winogradskyella pacifica</name>
    <dbReference type="NCBI Taxonomy" id="664642"/>
    <lineage>
        <taxon>Bacteria</taxon>
        <taxon>Pseudomonadati</taxon>
        <taxon>Bacteroidota</taxon>
        <taxon>Flavobacteriia</taxon>
        <taxon>Flavobacteriales</taxon>
        <taxon>Flavobacteriaceae</taxon>
        <taxon>Winogradskyella</taxon>
    </lineage>
</organism>
<keyword evidence="2" id="KW-1185">Reference proteome</keyword>
<reference evidence="1 2" key="1">
    <citation type="submission" date="2018-07" db="EMBL/GenBank/DDBJ databases">
        <title>Genomic Encyclopedia of Type Strains, Phase III (KMG-III): the genomes of soil and plant-associated and newly described type strains.</title>
        <authorList>
            <person name="Whitman W."/>
        </authorList>
    </citation>
    <scope>NUCLEOTIDE SEQUENCE [LARGE SCALE GENOMIC DNA]</scope>
    <source>
        <strain evidence="1 2">CECT 7948</strain>
    </source>
</reference>
<dbReference type="OrthoDB" id="359260at2"/>
<dbReference type="RefSeq" id="WP_115808188.1">
    <property type="nucleotide sequence ID" value="NZ_QREI01000001.1"/>
</dbReference>
<evidence type="ECO:0000313" key="1">
    <source>
        <dbReference type="EMBL" id="REE27836.1"/>
    </source>
</evidence>
<sequence length="203" mass="23520">MYSIEEVRKNYKRFPDAKIENIARNESKGLRREILNVLKDEIIRRQLNLSLISWIDAETKSFEGLERKNLIQKIQYQHCPKCLEKTKLFGFETHTVKSFLIGTSSSRDEQILCASCGKTAKLNAIVITFFAGWWSGKGFLLTPFTILKDALNFLFIDKISDRILNAFVDDRTGSFRRYGTDDSVLTRLIQWKNNSDDNSSSYE</sequence>
<dbReference type="Proteomes" id="UP000256919">
    <property type="component" value="Unassembled WGS sequence"/>
</dbReference>
<name>A0A3D9N8Q5_9FLAO</name>
<dbReference type="AlphaFoldDB" id="A0A3D9N8Q5"/>
<protein>
    <submittedName>
        <fullName evidence="1">Uncharacterized protein</fullName>
    </submittedName>
</protein>
<comment type="caution">
    <text evidence="1">The sequence shown here is derived from an EMBL/GenBank/DDBJ whole genome shotgun (WGS) entry which is preliminary data.</text>
</comment>
<dbReference type="EMBL" id="QREI01000001">
    <property type="protein sequence ID" value="REE27836.1"/>
    <property type="molecule type" value="Genomic_DNA"/>
</dbReference>
<proteinExistence type="predicted"/>
<accession>A0A3D9N8Q5</accession>
<gene>
    <name evidence="1" type="ORF">DFQ09_101675</name>
</gene>
<evidence type="ECO:0000313" key="2">
    <source>
        <dbReference type="Proteomes" id="UP000256919"/>
    </source>
</evidence>